<gene>
    <name evidence="4" type="ORF">GGD88_000085</name>
</gene>
<dbReference type="SUPFAM" id="SSF50346">
    <property type="entry name" value="PRC-barrel domain"/>
    <property type="match status" value="1"/>
</dbReference>
<keyword evidence="5" id="KW-1185">Reference proteome</keyword>
<dbReference type="RefSeq" id="WP_184430855.1">
    <property type="nucleotide sequence ID" value="NZ_JACIGI010000001.1"/>
</dbReference>
<evidence type="ECO:0000313" key="5">
    <source>
        <dbReference type="Proteomes" id="UP000555728"/>
    </source>
</evidence>
<feature type="transmembrane region" description="Helical" evidence="1">
    <location>
        <begin position="12"/>
        <end position="31"/>
    </location>
</feature>
<evidence type="ECO:0000256" key="1">
    <source>
        <dbReference type="SAM" id="Phobius"/>
    </source>
</evidence>
<sequence>MPIGALTSYMDVAQVAIWVFWFFFFGLIFYLRREDRREGYPLEADTTGKVNKLSWIWMPPAKTFNLFHGGETQAPNYKRDTRPVKGKRVASWSGAPYEPTGQNPLLDCIGPSAYAERPDRPELDLHNGPKIVPMRTDKDFTMEKSSPDPRGMKVVGSDGKVAGTVSDLWVDRPEIMVRYYEVELGAAAPAKPAPAAGTGQAGAAPAPAPTKKRVLLPVNYAHVSKTRNQVEVAAIPSTLFAQIPTTKKPDQVTMLEEEKITAYYGGGFLYAQ</sequence>
<feature type="domain" description="PRC-barrel" evidence="3">
    <location>
        <begin position="145"/>
        <end position="236"/>
    </location>
</feature>
<dbReference type="Pfam" id="PF03967">
    <property type="entry name" value="PRCH"/>
    <property type="match status" value="1"/>
</dbReference>
<dbReference type="InterPro" id="IPR014747">
    <property type="entry name" value="Bac_photo_RC_H_C"/>
</dbReference>
<keyword evidence="1" id="KW-1133">Transmembrane helix</keyword>
<dbReference type="InterPro" id="IPR037097">
    <property type="entry name" value="Photo_RC_H_N_sf"/>
</dbReference>
<dbReference type="Proteomes" id="UP000555728">
    <property type="component" value="Unassembled WGS sequence"/>
</dbReference>
<dbReference type="EMBL" id="JACIGI010000001">
    <property type="protein sequence ID" value="MBB4284379.1"/>
    <property type="molecule type" value="Genomic_DNA"/>
</dbReference>
<dbReference type="Gene3D" id="3.90.50.10">
    <property type="entry name" value="Photosynthetic Reaction Center, subunit H, domain 2"/>
    <property type="match status" value="1"/>
</dbReference>
<dbReference type="InterPro" id="IPR015810">
    <property type="entry name" value="Photo_RC_H_N"/>
</dbReference>
<dbReference type="Gene3D" id="4.10.540.10">
    <property type="entry name" value="Photosynthetic reaction centre, H subunit, N-terminal domain"/>
    <property type="match status" value="1"/>
</dbReference>
<dbReference type="InterPro" id="IPR011033">
    <property type="entry name" value="PRC_barrel-like_sf"/>
</dbReference>
<reference evidence="4 5" key="1">
    <citation type="submission" date="2020-08" db="EMBL/GenBank/DDBJ databases">
        <title>Genome sequencing of Purple Non-Sulfur Bacteria from various extreme environments.</title>
        <authorList>
            <person name="Mayer M."/>
        </authorList>
    </citation>
    <scope>NUCLEOTIDE SEQUENCE [LARGE SCALE GENOMIC DNA]</scope>
    <source>
        <strain evidence="4 5">JA135</strain>
    </source>
</reference>
<protein>
    <submittedName>
        <fullName evidence="4">Photosynthetic reaction center H subunit</fullName>
    </submittedName>
</protein>
<feature type="domain" description="Photosynthetic reaction centre H subunit N-terminal" evidence="2">
    <location>
        <begin position="5"/>
        <end position="135"/>
    </location>
</feature>
<dbReference type="NCBIfam" id="TIGR01150">
    <property type="entry name" value="puhA"/>
    <property type="match status" value="1"/>
</dbReference>
<organism evidence="4 5">
    <name type="scientific">Roseospira goensis</name>
    <dbReference type="NCBI Taxonomy" id="391922"/>
    <lineage>
        <taxon>Bacteria</taxon>
        <taxon>Pseudomonadati</taxon>
        <taxon>Pseudomonadota</taxon>
        <taxon>Alphaproteobacteria</taxon>
        <taxon>Rhodospirillales</taxon>
        <taxon>Rhodospirillaceae</taxon>
        <taxon>Roseospira</taxon>
    </lineage>
</organism>
<dbReference type="Pfam" id="PF05239">
    <property type="entry name" value="PRC"/>
    <property type="match status" value="1"/>
</dbReference>
<dbReference type="GO" id="GO:0019684">
    <property type="term" value="P:photosynthesis, light reaction"/>
    <property type="evidence" value="ECO:0007669"/>
    <property type="project" value="InterPro"/>
</dbReference>
<keyword evidence="1" id="KW-0812">Transmembrane</keyword>
<evidence type="ECO:0000313" key="4">
    <source>
        <dbReference type="EMBL" id="MBB4284379.1"/>
    </source>
</evidence>
<name>A0A7W6RXG8_9PROT</name>
<dbReference type="InterPro" id="IPR005652">
    <property type="entry name" value="Photo_RC_H"/>
</dbReference>
<keyword evidence="1" id="KW-0472">Membrane</keyword>
<accession>A0A7W6RXG8</accession>
<evidence type="ECO:0000259" key="3">
    <source>
        <dbReference type="Pfam" id="PF05239"/>
    </source>
</evidence>
<dbReference type="InterPro" id="IPR027275">
    <property type="entry name" value="PRC-brl_dom"/>
</dbReference>
<dbReference type="GO" id="GO:0030077">
    <property type="term" value="C:plasma membrane light-harvesting complex"/>
    <property type="evidence" value="ECO:0007669"/>
    <property type="project" value="InterPro"/>
</dbReference>
<dbReference type="AlphaFoldDB" id="A0A7W6RXG8"/>
<dbReference type="SUPFAM" id="SSF81490">
    <property type="entry name" value="Photosystem II reaction centre subunit H, transmembrane region"/>
    <property type="match status" value="1"/>
</dbReference>
<comment type="caution">
    <text evidence="4">The sequence shown here is derived from an EMBL/GenBank/DDBJ whole genome shotgun (WGS) entry which is preliminary data.</text>
</comment>
<proteinExistence type="predicted"/>
<evidence type="ECO:0000259" key="2">
    <source>
        <dbReference type="Pfam" id="PF03967"/>
    </source>
</evidence>